<reference evidence="2" key="2">
    <citation type="submission" date="2025-09" db="UniProtKB">
        <authorList>
            <consortium name="Ensembl"/>
        </authorList>
    </citation>
    <scope>IDENTIFICATION</scope>
</reference>
<evidence type="ECO:0000256" key="1">
    <source>
        <dbReference type="SAM" id="MobiDB-lite"/>
    </source>
</evidence>
<feature type="region of interest" description="Disordered" evidence="1">
    <location>
        <begin position="88"/>
        <end position="113"/>
    </location>
</feature>
<evidence type="ECO:0000313" key="2">
    <source>
        <dbReference type="Ensembl" id="ENSCABP00000001878.1"/>
    </source>
</evidence>
<evidence type="ECO:0000313" key="3">
    <source>
        <dbReference type="Proteomes" id="UP000694404"/>
    </source>
</evidence>
<name>A0A8C0IKP9_CHEAB</name>
<accession>A0A8C0IKP9</accession>
<sequence>VLGPVLFNIFINDLEKGINSEVLIALGSLFRGGSMLFAAPSMADRWLLEAHLREVLWSHRFGGMPAGGLPVLHHRCLHRRIAAKAAGPADLPQARCQKPPAYGPHSEQQATPPQLAAPRHVLAVLVPGAAPASLALAH</sequence>
<proteinExistence type="predicted"/>
<organism evidence="2 3">
    <name type="scientific">Chelonoidis abingdonii</name>
    <name type="common">Abingdon island giant tortoise</name>
    <name type="synonym">Testudo abingdonii</name>
    <dbReference type="NCBI Taxonomy" id="106734"/>
    <lineage>
        <taxon>Eukaryota</taxon>
        <taxon>Metazoa</taxon>
        <taxon>Chordata</taxon>
        <taxon>Craniata</taxon>
        <taxon>Vertebrata</taxon>
        <taxon>Euteleostomi</taxon>
        <taxon>Archelosauria</taxon>
        <taxon>Testudinata</taxon>
        <taxon>Testudines</taxon>
        <taxon>Cryptodira</taxon>
        <taxon>Durocryptodira</taxon>
        <taxon>Testudinoidea</taxon>
        <taxon>Testudinidae</taxon>
        <taxon>Chelonoidis</taxon>
    </lineage>
</organism>
<dbReference type="AlphaFoldDB" id="A0A8C0IKP9"/>
<keyword evidence="3" id="KW-1185">Reference proteome</keyword>
<dbReference type="Proteomes" id="UP000694404">
    <property type="component" value="Unplaced"/>
</dbReference>
<reference evidence="2" key="1">
    <citation type="submission" date="2025-08" db="UniProtKB">
        <authorList>
            <consortium name="Ensembl"/>
        </authorList>
    </citation>
    <scope>IDENTIFICATION</scope>
</reference>
<dbReference type="Ensembl" id="ENSCABT00000002034.1">
    <property type="protein sequence ID" value="ENSCABP00000001878.1"/>
    <property type="gene ID" value="ENSCABG00000001500.1"/>
</dbReference>
<protein>
    <submittedName>
        <fullName evidence="2">Uncharacterized protein</fullName>
    </submittedName>
</protein>